<reference evidence="2" key="1">
    <citation type="submission" date="2020-08" db="EMBL/GenBank/DDBJ databases">
        <title>Multicomponent nature underlies the extraordinary mechanical properties of spider dragline silk.</title>
        <authorList>
            <person name="Kono N."/>
            <person name="Nakamura H."/>
            <person name="Mori M."/>
            <person name="Yoshida Y."/>
            <person name="Ohtoshi R."/>
            <person name="Malay A.D."/>
            <person name="Moran D.A.P."/>
            <person name="Tomita M."/>
            <person name="Numata K."/>
            <person name="Arakawa K."/>
        </authorList>
    </citation>
    <scope>NUCLEOTIDE SEQUENCE</scope>
</reference>
<comment type="caution">
    <text evidence="2">The sequence shown here is derived from an EMBL/GenBank/DDBJ whole genome shotgun (WGS) entry which is preliminary data.</text>
</comment>
<dbReference type="EMBL" id="BMAW01065831">
    <property type="protein sequence ID" value="GFT52114.1"/>
    <property type="molecule type" value="Genomic_DNA"/>
</dbReference>
<gene>
    <name evidence="2" type="ORF">NPIL_66231</name>
</gene>
<feature type="compositionally biased region" description="Polar residues" evidence="1">
    <location>
        <begin position="7"/>
        <end position="18"/>
    </location>
</feature>
<protein>
    <submittedName>
        <fullName evidence="2">Uncharacterized protein</fullName>
    </submittedName>
</protein>
<accession>A0A8X6P8P4</accession>
<dbReference type="AlphaFoldDB" id="A0A8X6P8P4"/>
<dbReference type="Proteomes" id="UP000887013">
    <property type="component" value="Unassembled WGS sequence"/>
</dbReference>
<evidence type="ECO:0000256" key="1">
    <source>
        <dbReference type="SAM" id="MobiDB-lite"/>
    </source>
</evidence>
<feature type="region of interest" description="Disordered" evidence="1">
    <location>
        <begin position="1"/>
        <end position="24"/>
    </location>
</feature>
<keyword evidence="3" id="KW-1185">Reference proteome</keyword>
<evidence type="ECO:0000313" key="3">
    <source>
        <dbReference type="Proteomes" id="UP000887013"/>
    </source>
</evidence>
<name>A0A8X6P8P4_NEPPI</name>
<evidence type="ECO:0000313" key="2">
    <source>
        <dbReference type="EMBL" id="GFT52114.1"/>
    </source>
</evidence>
<organism evidence="2 3">
    <name type="scientific">Nephila pilipes</name>
    <name type="common">Giant wood spider</name>
    <name type="synonym">Nephila maculata</name>
    <dbReference type="NCBI Taxonomy" id="299642"/>
    <lineage>
        <taxon>Eukaryota</taxon>
        <taxon>Metazoa</taxon>
        <taxon>Ecdysozoa</taxon>
        <taxon>Arthropoda</taxon>
        <taxon>Chelicerata</taxon>
        <taxon>Arachnida</taxon>
        <taxon>Araneae</taxon>
        <taxon>Araneomorphae</taxon>
        <taxon>Entelegynae</taxon>
        <taxon>Araneoidea</taxon>
        <taxon>Nephilidae</taxon>
        <taxon>Nephila</taxon>
    </lineage>
</organism>
<feature type="non-terminal residue" evidence="2">
    <location>
        <position position="1"/>
    </location>
</feature>
<proteinExistence type="predicted"/>
<sequence>LNRGPNLAQTHQNETGKPQSKPEDQSLYRVVQNGKENKFFHLTGTQWIRSWIQEKACANSLENQFKINEEHQLDQHTEHVIKTVQDFYVEPCHATPNQPN</sequence>